<dbReference type="PANTHER" id="PTHR31600:SF2">
    <property type="entry name" value="GAMETE ENRICHED GENE 10 PROTEIN-RELATED"/>
    <property type="match status" value="1"/>
</dbReference>
<keyword evidence="1" id="KW-0472">Membrane</keyword>
<reference evidence="2" key="1">
    <citation type="submission" date="2021-01" db="EMBL/GenBank/DDBJ databases">
        <authorList>
            <consortium name="Genoscope - CEA"/>
            <person name="William W."/>
        </authorList>
    </citation>
    <scope>NUCLEOTIDE SEQUENCE</scope>
</reference>
<feature type="transmembrane region" description="Helical" evidence="1">
    <location>
        <begin position="235"/>
        <end position="252"/>
    </location>
</feature>
<gene>
    <name evidence="2" type="ORF">PSON_ATCC_30995.1.T1520094</name>
</gene>
<comment type="caution">
    <text evidence="2">The sequence shown here is derived from an EMBL/GenBank/DDBJ whole genome shotgun (WGS) entry which is preliminary data.</text>
</comment>
<evidence type="ECO:0000256" key="1">
    <source>
        <dbReference type="SAM" id="Phobius"/>
    </source>
</evidence>
<feature type="transmembrane region" description="Helical" evidence="1">
    <location>
        <begin position="126"/>
        <end position="151"/>
    </location>
</feature>
<protein>
    <submittedName>
        <fullName evidence="2">Uncharacterized protein</fullName>
    </submittedName>
</protein>
<organism evidence="2 3">
    <name type="scientific">Paramecium sonneborni</name>
    <dbReference type="NCBI Taxonomy" id="65129"/>
    <lineage>
        <taxon>Eukaryota</taxon>
        <taxon>Sar</taxon>
        <taxon>Alveolata</taxon>
        <taxon>Ciliophora</taxon>
        <taxon>Intramacronucleata</taxon>
        <taxon>Oligohymenophorea</taxon>
        <taxon>Peniculida</taxon>
        <taxon>Parameciidae</taxon>
        <taxon>Paramecium</taxon>
    </lineage>
</organism>
<dbReference type="EMBL" id="CAJJDN010000152">
    <property type="protein sequence ID" value="CAD8124629.1"/>
    <property type="molecule type" value="Genomic_DNA"/>
</dbReference>
<dbReference type="InterPro" id="IPR052994">
    <property type="entry name" value="Tiny_macrocysts_regulators"/>
</dbReference>
<proteinExistence type="predicted"/>
<feature type="transmembrane region" description="Helical" evidence="1">
    <location>
        <begin position="88"/>
        <end position="106"/>
    </location>
</feature>
<dbReference type="PANTHER" id="PTHR31600">
    <property type="entry name" value="TINY MACROCYSTS PROTEIN B-RELATED"/>
    <property type="match status" value="1"/>
</dbReference>
<name>A0A8S1RC87_9CILI</name>
<feature type="transmembrane region" description="Helical" evidence="1">
    <location>
        <begin position="205"/>
        <end position="223"/>
    </location>
</feature>
<feature type="transmembrane region" description="Helical" evidence="1">
    <location>
        <begin position="1492"/>
        <end position="1516"/>
    </location>
</feature>
<evidence type="ECO:0000313" key="2">
    <source>
        <dbReference type="EMBL" id="CAD8124629.1"/>
    </source>
</evidence>
<keyword evidence="1" id="KW-0812">Transmembrane</keyword>
<feature type="transmembrane region" description="Helical" evidence="1">
    <location>
        <begin position="1175"/>
        <end position="1197"/>
    </location>
</feature>
<feature type="transmembrane region" description="Helical" evidence="1">
    <location>
        <begin position="163"/>
        <end position="185"/>
    </location>
</feature>
<feature type="transmembrane region" description="Helical" evidence="1">
    <location>
        <begin position="1287"/>
        <end position="1308"/>
    </location>
</feature>
<accession>A0A8S1RC87</accession>
<feature type="transmembrane region" description="Helical" evidence="1">
    <location>
        <begin position="974"/>
        <end position="995"/>
    </location>
</feature>
<sequence>MIALSMELFCIQLGYFDCHSKITSLPAFYALGRIFSLLLVIYPCSYDVSSELKALRAEVVENQFYSLLQLLIDLINQILTNPSLQNQIQFVFNLFFFFGIGFIIIANYNSKDTIEKNIRKYNIKNIILKMITFLFICISVALQIPLLLIALHNLQRSSKIENYAWFINDIVYLALIHIVSLFYFILFEGTLILKEGLCKKLQVTFQDYLVFILQMIQAYIFIFSSRDVAIYGQSILLLLITFLELISIYIYKAYSNNIQILIILIIHSCGLIIVICSLTKISEPMIYLILLSPLLIYFGVYVHDQLQFLLLTSNYKKLNLFEVNNLICSTLTTQKISLQQTCILNSIFLSKHSNECLNLKCQCKSQELSSSNSNKMFTIPDIIEEELYSKLVIRMKKLLQTQEPKDCFYYLVHFLYAQQYHGEVYEIYSKVENKQILNNLTYLQKIKWKFFIMMIKQNLYISLTAKLDGNHLDKTKLSLKINQFVQSESFNQSIKDGLINIIQQKLQLQQLIVKQQSKSNFITSYYNLMENIEKQEKILKQIYDQFPSQRNQSQLMFFYAEIKYDWKKAFDQLQINAIDNSILSIVTDIDFNRLTNKMAYLIYSYDDRKLKIISYSKKAPIIFGFQQKQFELIFSPDPLIPQVVRDIHDQYIEEFLQDGKANFFRQVGFNICQLKSGYIQNIEFFFDLYFDKNQSFRFITFLSCQEQSDPMILIDQNNKIQGINKELLKKLNFHPKIIDQLQIEKSLYNLQADLFIHNDILNGTQNQYSFQFYFPKDSFFSQEFSTNVQKIQNLKNYQKLQLYEVNYEILRRSTYKLIKLKKIQQINKINLTSSAELQLTPNLQIPINDEESILFPYEYSLQNVPSSNIVIQTQRKTDVRILSELEEKNEEQHEEDKIKIYHYSESNVIDVENKTVKILGNIYDNDQRNQENIVLEGSQASSMAGLRKSVYYRKYTLVNQLNDLTPIIPLQNKLFGYLIFALINQVIFLSINISYAKEDFYSLNYYYESIQINHYFIEPMQKFFLTRYMLQDYQMLSLNQAITKDKLNYYLTFINPLLIGAFDEFKQNFQDHFQDQTLSEFIKDEYVLIEQQIYHYAPIKLQDYNVTLFNAFSILLDAFYKQAQIYIKPQTVRGTSPHNTYQYKNYILFVTVFDNISDLMYQESIQKIDLVVQRWIIMVIPISISVLISILLLGYYYNQFNHYLEKFFGLNMHIDQIELDQDQGRQQFILQSLKQGSELIHLYKFNLIGKEEVLAKTKIKESKKESKILNNEPKEIRQSIQISKLPLIFSIFALLLQFVVIAGPLTYVGSEYMSKFSKTIHFFKSISDIGVYVPASFSQKEILYFFSFFTYYTAEDRTFFVEQIQKAVTKIDIFLSQSIDSSQLQFSEQFLDSYEYLEENNLCPLLNNSKYYDFDYFCSNSQNGILKLGLRASLTNFNTILKTELSINFPNSRKLPPKEELEAVYLCSDIISEITIRMEQDIKKQTKNIEELYNIINAISLTYTIIMIIIIYFSVFKKFRLKLNRTKMISLIFPLETIFLNDHFERELRRMVTSEKLI</sequence>
<feature type="transmembrane region" description="Helical" evidence="1">
    <location>
        <begin position="258"/>
        <end position="278"/>
    </location>
</feature>
<evidence type="ECO:0000313" key="3">
    <source>
        <dbReference type="Proteomes" id="UP000692954"/>
    </source>
</evidence>
<keyword evidence="3" id="KW-1185">Reference proteome</keyword>
<dbReference type="OrthoDB" id="299010at2759"/>
<keyword evidence="1" id="KW-1133">Transmembrane helix</keyword>
<dbReference type="Proteomes" id="UP000692954">
    <property type="component" value="Unassembled WGS sequence"/>
</dbReference>